<comment type="subcellular location">
    <subcellularLocation>
        <location evidence="1">Secreted</location>
    </subcellularLocation>
</comment>
<dbReference type="Pfam" id="PF05184">
    <property type="entry name" value="SapB_1"/>
    <property type="match status" value="1"/>
</dbReference>
<evidence type="ECO:0000256" key="3">
    <source>
        <dbReference type="ARBA" id="ARBA00022729"/>
    </source>
</evidence>
<dbReference type="InterPro" id="IPR003119">
    <property type="entry name" value="SAP_A"/>
</dbReference>
<keyword evidence="6" id="KW-0325">Glycoprotein</keyword>
<dbReference type="SMART" id="SM00741">
    <property type="entry name" value="SapB"/>
    <property type="match status" value="3"/>
</dbReference>
<reference evidence="10" key="1">
    <citation type="submission" date="2014-12" db="EMBL/GenBank/DDBJ databases">
        <title>Insight into the proteome of Arion vulgaris.</title>
        <authorList>
            <person name="Aradska J."/>
            <person name="Bulat T."/>
            <person name="Smidak R."/>
            <person name="Sarate P."/>
            <person name="Gangsoo J."/>
            <person name="Sialana F."/>
            <person name="Bilban M."/>
            <person name="Lubec G."/>
        </authorList>
    </citation>
    <scope>NUCLEOTIDE SEQUENCE</scope>
    <source>
        <tissue evidence="10">Skin</tissue>
    </source>
</reference>
<dbReference type="InterPro" id="IPR011001">
    <property type="entry name" value="Saposin-like"/>
</dbReference>
<evidence type="ECO:0000256" key="5">
    <source>
        <dbReference type="ARBA" id="ARBA00023157"/>
    </source>
</evidence>
<dbReference type="InterPro" id="IPR008373">
    <property type="entry name" value="Saposin"/>
</dbReference>
<dbReference type="PANTHER" id="PTHR11480">
    <property type="entry name" value="SAPOSIN-RELATED"/>
    <property type="match status" value="1"/>
</dbReference>
<sequence length="410" mass="45463">MMGPLTVGVVIFLTLASADPISVAKSSIQRDYCSWGAQYWCSSPQTAGICGKTEWCTKNDWPYDVVQDSSCTVAQKLIKNARDFIRDSAQKPISDQDFARFIAMGCAVFKDRAARLQCKEIATKEAVILKLVKLVDSQLSVQSVAVAVGVCKKNIPKEEGCLRCIDVVPTAQKYISKFLTEENYLKLIEPLCVKLGQGHQLCQVIGQAKYKDFYNALISAPAQPLCQGSTSCLTAGTSLQKVQASTKCEACRVVVNEIRQLDRNQNVQVDIQNLFKSVCFKLGEFEQLCEQLADEALEYAFELIATEMEPDVVCEELKLCAPSEQKAVQHQSPADAVSVECSICEYLLRGIDLAIVSNFTAEKVQTFLNDICNRLPSPFSTECTNFVAQHYSEIIQLLLIMLIHRKCAQC</sequence>
<dbReference type="GO" id="GO:0016020">
    <property type="term" value="C:membrane"/>
    <property type="evidence" value="ECO:0007669"/>
    <property type="project" value="GOC"/>
</dbReference>
<evidence type="ECO:0000259" key="9">
    <source>
        <dbReference type="PROSITE" id="PS51110"/>
    </source>
</evidence>
<dbReference type="Pfam" id="PF03489">
    <property type="entry name" value="SapB_2"/>
    <property type="match status" value="1"/>
</dbReference>
<keyword evidence="2" id="KW-0964">Secreted</keyword>
<evidence type="ECO:0000256" key="4">
    <source>
        <dbReference type="ARBA" id="ARBA00022737"/>
    </source>
</evidence>
<dbReference type="PROSITE" id="PS50015">
    <property type="entry name" value="SAP_B"/>
    <property type="match status" value="2"/>
</dbReference>
<dbReference type="Gene3D" id="1.10.225.10">
    <property type="entry name" value="Saposin-like"/>
    <property type="match status" value="2"/>
</dbReference>
<keyword evidence="5" id="KW-1015">Disulfide bond</keyword>
<dbReference type="GO" id="GO:0006665">
    <property type="term" value="P:sphingolipid metabolic process"/>
    <property type="evidence" value="ECO:0007669"/>
    <property type="project" value="InterPro"/>
</dbReference>
<feature type="domain" description="Saposin B-type" evidence="8">
    <location>
        <begin position="337"/>
        <end position="410"/>
    </location>
</feature>
<feature type="signal peptide" evidence="7">
    <location>
        <begin position="1"/>
        <end position="18"/>
    </location>
</feature>
<dbReference type="InterPro" id="IPR008138">
    <property type="entry name" value="SapB_2"/>
</dbReference>
<feature type="domain" description="Saposin B-type" evidence="8">
    <location>
        <begin position="244"/>
        <end position="324"/>
    </location>
</feature>
<dbReference type="PROSITE" id="PS51110">
    <property type="entry name" value="SAP_A"/>
    <property type="match status" value="1"/>
</dbReference>
<evidence type="ECO:0000313" key="10">
    <source>
        <dbReference type="EMBL" id="CEK72023.1"/>
    </source>
</evidence>
<gene>
    <name evidence="10" type="primary">ORF80790</name>
    <name evidence="11" type="synonym">ORF80796</name>
</gene>
<dbReference type="Pfam" id="PF02199">
    <property type="entry name" value="SapA"/>
    <property type="match status" value="1"/>
</dbReference>
<dbReference type="EMBL" id="HACG01025159">
    <property type="protein sequence ID" value="CEK72024.1"/>
    <property type="molecule type" value="Transcribed_RNA"/>
</dbReference>
<evidence type="ECO:0000259" key="8">
    <source>
        <dbReference type="PROSITE" id="PS50015"/>
    </source>
</evidence>
<dbReference type="PRINTS" id="PR01797">
    <property type="entry name" value="SAPOSIN"/>
</dbReference>
<name>A0A0B6ZTZ3_9EUPU</name>
<organism evidence="10">
    <name type="scientific">Arion vulgaris</name>
    <dbReference type="NCBI Taxonomy" id="1028688"/>
    <lineage>
        <taxon>Eukaryota</taxon>
        <taxon>Metazoa</taxon>
        <taxon>Spiralia</taxon>
        <taxon>Lophotrochozoa</taxon>
        <taxon>Mollusca</taxon>
        <taxon>Gastropoda</taxon>
        <taxon>Heterobranchia</taxon>
        <taxon>Euthyneura</taxon>
        <taxon>Panpulmonata</taxon>
        <taxon>Eupulmonata</taxon>
        <taxon>Stylommatophora</taxon>
        <taxon>Helicina</taxon>
        <taxon>Arionoidea</taxon>
        <taxon>Arionidae</taxon>
        <taxon>Arion</taxon>
    </lineage>
</organism>
<dbReference type="EMBL" id="HACG01025158">
    <property type="protein sequence ID" value="CEK72023.1"/>
    <property type="molecule type" value="Transcribed_RNA"/>
</dbReference>
<evidence type="ECO:0000256" key="7">
    <source>
        <dbReference type="SAM" id="SignalP"/>
    </source>
</evidence>
<evidence type="ECO:0000256" key="2">
    <source>
        <dbReference type="ARBA" id="ARBA00022525"/>
    </source>
</evidence>
<keyword evidence="4" id="KW-0677">Repeat</keyword>
<evidence type="ECO:0008006" key="12">
    <source>
        <dbReference type="Google" id="ProtNLM"/>
    </source>
</evidence>
<dbReference type="GO" id="GO:0005764">
    <property type="term" value="C:lysosome"/>
    <property type="evidence" value="ECO:0007669"/>
    <property type="project" value="InterPro"/>
</dbReference>
<proteinExistence type="predicted"/>
<accession>A0A0B6ZTZ3</accession>
<dbReference type="SUPFAM" id="SSF47862">
    <property type="entry name" value="Saposin"/>
    <property type="match status" value="2"/>
</dbReference>
<dbReference type="InterPro" id="IPR051428">
    <property type="entry name" value="Sphingo_Act-Surfact_Prot"/>
</dbReference>
<protein>
    <recommendedName>
        <fullName evidence="12">Saposin B-type domain-containing protein</fullName>
    </recommendedName>
</protein>
<dbReference type="InterPro" id="IPR007856">
    <property type="entry name" value="SapB_1"/>
</dbReference>
<evidence type="ECO:0000313" key="11">
    <source>
        <dbReference type="EMBL" id="CEK72024.1"/>
    </source>
</evidence>
<dbReference type="InterPro" id="IPR008139">
    <property type="entry name" value="SaposinB_dom"/>
</dbReference>
<dbReference type="AlphaFoldDB" id="A0A0B6ZTZ3"/>
<feature type="domain" description="Saposin A-type" evidence="9">
    <location>
        <begin position="26"/>
        <end position="66"/>
    </location>
</feature>
<feature type="chain" id="PRO_5009043513" description="Saposin B-type domain-containing protein" evidence="7">
    <location>
        <begin position="19"/>
        <end position="410"/>
    </location>
</feature>
<evidence type="ECO:0000256" key="1">
    <source>
        <dbReference type="ARBA" id="ARBA00004613"/>
    </source>
</evidence>
<evidence type="ECO:0000256" key="6">
    <source>
        <dbReference type="ARBA" id="ARBA00023180"/>
    </source>
</evidence>
<keyword evidence="3 7" id="KW-0732">Signal</keyword>
<dbReference type="GO" id="GO:0005576">
    <property type="term" value="C:extracellular region"/>
    <property type="evidence" value="ECO:0007669"/>
    <property type="project" value="UniProtKB-SubCell"/>
</dbReference>